<reference evidence="2" key="1">
    <citation type="submission" date="2016-10" db="EMBL/GenBank/DDBJ databases">
        <authorList>
            <person name="Benchimol M."/>
            <person name="Almeida L.G."/>
            <person name="Vasconcelos A.T."/>
            <person name="Perreira-Neves A."/>
            <person name="Rosa I.A."/>
            <person name="Tasca T."/>
            <person name="Bogo M.R."/>
            <person name="de Souza W."/>
        </authorList>
    </citation>
    <scope>NUCLEOTIDE SEQUENCE [LARGE SCALE GENOMIC DNA]</scope>
    <source>
        <strain evidence="2">K</strain>
    </source>
</reference>
<dbReference type="VEuPathDB" id="TrichDB:TRFO_03411"/>
<organism evidence="2 3">
    <name type="scientific">Tritrichomonas foetus</name>
    <dbReference type="NCBI Taxonomy" id="1144522"/>
    <lineage>
        <taxon>Eukaryota</taxon>
        <taxon>Metamonada</taxon>
        <taxon>Parabasalia</taxon>
        <taxon>Tritrichomonadida</taxon>
        <taxon>Tritrichomonadidae</taxon>
        <taxon>Tritrichomonas</taxon>
    </lineage>
</organism>
<dbReference type="PANTHER" id="PTHR47786:SF2">
    <property type="entry name" value="GLYCOSYL HYDROLASE FAMILY 13 CATALYTIC DOMAIN-CONTAINING PROTEIN"/>
    <property type="match status" value="1"/>
</dbReference>
<name>A0A1J4KT98_9EUKA</name>
<dbReference type="GeneID" id="94825980"/>
<protein>
    <submittedName>
        <fullName evidence="2">Uncharacterized protein</fullName>
    </submittedName>
</protein>
<feature type="compositionally biased region" description="Polar residues" evidence="1">
    <location>
        <begin position="261"/>
        <end position="279"/>
    </location>
</feature>
<evidence type="ECO:0000313" key="2">
    <source>
        <dbReference type="EMBL" id="OHT13012.1"/>
    </source>
</evidence>
<evidence type="ECO:0000256" key="1">
    <source>
        <dbReference type="SAM" id="MobiDB-lite"/>
    </source>
</evidence>
<feature type="compositionally biased region" description="Low complexity" evidence="1">
    <location>
        <begin position="328"/>
        <end position="339"/>
    </location>
</feature>
<dbReference type="EMBL" id="MLAK01000549">
    <property type="protein sequence ID" value="OHT13012.1"/>
    <property type="molecule type" value="Genomic_DNA"/>
</dbReference>
<gene>
    <name evidence="2" type="ORF">TRFO_03411</name>
</gene>
<dbReference type="Proteomes" id="UP000179807">
    <property type="component" value="Unassembled WGS sequence"/>
</dbReference>
<comment type="caution">
    <text evidence="2">The sequence shown here is derived from an EMBL/GenBank/DDBJ whole genome shotgun (WGS) entry which is preliminary data.</text>
</comment>
<sequence>MSEEKENTITYVPRSPSNITKILINESTSRSVKVYKQHELYRRRYMREIWETINGTDYLITIADDSAAIDMLNRTSPKHKINGQHKLTLTREEIEELMSRDPRRPFLHYTSPGVIKPQSMAIVRRYELLRLNRLLSQGKGGNFSPAGALARSRYHGLSSSYNRQSLSQRYPVGRKLGQQKNQKGNGEEEIYEEIEEEEIIENEALFNEEEENLDDLRRNLNFLEDHGSEDEECPHDENNNQNDLNEEENQNAHNHNEANQDGQNQGENTENQDGQNQGENDGENKANGLNNGENDGQNQGQNDGLNRYENEEGQNHNQGENAESNTENINNSQNQNDNIIDDQNAQSRSVQLHDFIENEEEEVDIERDLHLDIEYPPGFGPNSLGIDAFALQREALTEDSSDDGDERPCNCGSSIDGYADTVLQIYLSDFIPTVNQLFHGDFTLLTVPKAEFDNLKAKGFDWILFEDLPKDINFKELSQILHNSRLRLIADYVSDEVLDYFDGVRVNSEDLLHHCRSLYPRKTYITKFQTDATYFYNERPIMSLRERNPIEFANSVNNVNEDLRPHFLHYMNKQDLDFNYRSARTAAAMLLTLPGMRVVNFRDLGMVDLILIVLSKKALRRGVFSLVNITSNGNMVAWKYTRGQQHILIAANFGLAQVTGHIICEDAPMSDGKIKVVDILTQTTYMRDPKELRTTGLTVILYEYEIQIFEY</sequence>
<feature type="region of interest" description="Disordered" evidence="1">
    <location>
        <begin position="226"/>
        <end position="339"/>
    </location>
</feature>
<feature type="compositionally biased region" description="Low complexity" evidence="1">
    <location>
        <begin position="251"/>
        <end position="260"/>
    </location>
</feature>
<dbReference type="RefSeq" id="XP_068366148.1">
    <property type="nucleotide sequence ID" value="XM_068491276.1"/>
</dbReference>
<dbReference type="AlphaFoldDB" id="A0A1J4KT98"/>
<feature type="compositionally biased region" description="Low complexity" evidence="1">
    <location>
        <begin position="287"/>
        <end position="305"/>
    </location>
</feature>
<evidence type="ECO:0000313" key="3">
    <source>
        <dbReference type="Proteomes" id="UP000179807"/>
    </source>
</evidence>
<dbReference type="PANTHER" id="PTHR47786">
    <property type="entry name" value="ALPHA-1,4-GLUCAN:MALTOSE-1-PHOSPHATE MALTOSYLTRANSFERASE"/>
    <property type="match status" value="1"/>
</dbReference>
<keyword evidence="3" id="KW-1185">Reference proteome</keyword>
<proteinExistence type="predicted"/>
<feature type="region of interest" description="Disordered" evidence="1">
    <location>
        <begin position="160"/>
        <end position="190"/>
    </location>
</feature>
<accession>A0A1J4KT98</accession>